<dbReference type="EMBL" id="JBHSIM010000064">
    <property type="protein sequence ID" value="MFC4836498.1"/>
    <property type="molecule type" value="Genomic_DNA"/>
</dbReference>
<reference evidence="2" key="1">
    <citation type="journal article" date="2019" name="Int. J. Syst. Evol. Microbiol.">
        <title>The Global Catalogue of Microorganisms (GCM) 10K type strain sequencing project: providing services to taxonomists for standard genome sequencing and annotation.</title>
        <authorList>
            <consortium name="The Broad Institute Genomics Platform"/>
            <consortium name="The Broad Institute Genome Sequencing Center for Infectious Disease"/>
            <person name="Wu L."/>
            <person name="Ma J."/>
        </authorList>
    </citation>
    <scope>NUCLEOTIDE SEQUENCE [LARGE SCALE GENOMIC DNA]</scope>
    <source>
        <strain evidence="2">CCUG 50347</strain>
    </source>
</reference>
<dbReference type="RefSeq" id="WP_274191985.1">
    <property type="nucleotide sequence ID" value="NZ_BAABHN010000064.1"/>
</dbReference>
<dbReference type="Pfam" id="PF09123">
    <property type="entry name" value="DUF1931"/>
    <property type="match status" value="1"/>
</dbReference>
<dbReference type="Proteomes" id="UP001595909">
    <property type="component" value="Unassembled WGS sequence"/>
</dbReference>
<dbReference type="Gene3D" id="1.10.20.10">
    <property type="entry name" value="Histone, subunit A"/>
    <property type="match status" value="1"/>
</dbReference>
<dbReference type="InterPro" id="IPR009072">
    <property type="entry name" value="Histone-fold"/>
</dbReference>
<dbReference type="CDD" id="cd22923">
    <property type="entry name" value="HFD_Aq328-like_rpt2"/>
    <property type="match status" value="1"/>
</dbReference>
<evidence type="ECO:0000313" key="1">
    <source>
        <dbReference type="EMBL" id="MFC4836498.1"/>
    </source>
</evidence>
<dbReference type="InterPro" id="IPR015207">
    <property type="entry name" value="DUF1931"/>
</dbReference>
<organism evidence="1 2">
    <name type="scientific">Actinomycetospora chibensis</name>
    <dbReference type="NCBI Taxonomy" id="663606"/>
    <lineage>
        <taxon>Bacteria</taxon>
        <taxon>Bacillati</taxon>
        <taxon>Actinomycetota</taxon>
        <taxon>Actinomycetes</taxon>
        <taxon>Pseudonocardiales</taxon>
        <taxon>Pseudonocardiaceae</taxon>
        <taxon>Actinomycetospora</taxon>
    </lineage>
</organism>
<dbReference type="SUPFAM" id="SSF47113">
    <property type="entry name" value="Histone-fold"/>
    <property type="match status" value="1"/>
</dbReference>
<proteinExistence type="predicted"/>
<protein>
    <submittedName>
        <fullName evidence="1">DUF1931 family protein</fullName>
    </submittedName>
</protein>
<evidence type="ECO:0000313" key="2">
    <source>
        <dbReference type="Proteomes" id="UP001595909"/>
    </source>
</evidence>
<name>A0ABV9RRN3_9PSEU</name>
<keyword evidence="2" id="KW-1185">Reference proteome</keyword>
<accession>A0ABV9RRN3</accession>
<sequence>MTHPAGIRILQRMFRSAAGVDVDKQDIRRYREFVDAMIDDIAITGRNSASWNGRDVIAPADLPITKGLHERMREFDELDVAAEVRALLRNDLRRPPGDVTFSEETEDLLPEVFGGLSVVLARSFKVIDPDLTNPRTEHWERAFTLFRLMM</sequence>
<gene>
    <name evidence="1" type="ORF">ACFPEL_29115</name>
</gene>
<comment type="caution">
    <text evidence="1">The sequence shown here is derived from an EMBL/GenBank/DDBJ whole genome shotgun (WGS) entry which is preliminary data.</text>
</comment>